<feature type="region of interest" description="Disordered" evidence="1">
    <location>
        <begin position="163"/>
        <end position="183"/>
    </location>
</feature>
<accession>A0A538SY44</accession>
<dbReference type="EMBL" id="VBOU01000003">
    <property type="protein sequence ID" value="TMQ56262.1"/>
    <property type="molecule type" value="Genomic_DNA"/>
</dbReference>
<name>A0A538SY44_UNCEI</name>
<evidence type="ECO:0000256" key="1">
    <source>
        <dbReference type="SAM" id="MobiDB-lite"/>
    </source>
</evidence>
<organism evidence="3 4">
    <name type="scientific">Eiseniibacteriota bacterium</name>
    <dbReference type="NCBI Taxonomy" id="2212470"/>
    <lineage>
        <taxon>Bacteria</taxon>
        <taxon>Candidatus Eiseniibacteriota</taxon>
    </lineage>
</organism>
<comment type="caution">
    <text evidence="3">The sequence shown here is derived from an EMBL/GenBank/DDBJ whole genome shotgun (WGS) entry which is preliminary data.</text>
</comment>
<reference evidence="3 4" key="1">
    <citation type="journal article" date="2019" name="Nat. Microbiol.">
        <title>Mediterranean grassland soil C-N compound turnover is dependent on rainfall and depth, and is mediated by genomically divergent microorganisms.</title>
        <authorList>
            <person name="Diamond S."/>
            <person name="Andeer P.F."/>
            <person name="Li Z."/>
            <person name="Crits-Christoph A."/>
            <person name="Burstein D."/>
            <person name="Anantharaman K."/>
            <person name="Lane K.R."/>
            <person name="Thomas B.C."/>
            <person name="Pan C."/>
            <person name="Northen T.R."/>
            <person name="Banfield J.F."/>
        </authorList>
    </citation>
    <scope>NUCLEOTIDE SEQUENCE [LARGE SCALE GENOMIC DNA]</scope>
    <source>
        <strain evidence="3">WS_4</strain>
    </source>
</reference>
<dbReference type="AlphaFoldDB" id="A0A538SY44"/>
<sequence>MPERGRKSGGDRTMSRVAGVVLAALTLVPMPAASATRPTATPQRVSAQGFVRLYVNAMNKADVATMMGMFSKRPGVTSIGDGEISRGWDSIRTDAQQIVGKEGTFKFTIGSIDVTPLGASYVLVVAPFTFAILGHPDSVELPAAMTLVLERSGTTWKVLHEHWSSKMTDEENQEDNGDEGNVD</sequence>
<feature type="compositionally biased region" description="Acidic residues" evidence="1">
    <location>
        <begin position="170"/>
        <end position="183"/>
    </location>
</feature>
<dbReference type="Pfam" id="PF13474">
    <property type="entry name" value="SnoaL_3"/>
    <property type="match status" value="1"/>
</dbReference>
<evidence type="ECO:0000313" key="3">
    <source>
        <dbReference type="EMBL" id="TMQ56262.1"/>
    </source>
</evidence>
<evidence type="ECO:0000259" key="2">
    <source>
        <dbReference type="Pfam" id="PF13474"/>
    </source>
</evidence>
<dbReference type="Proteomes" id="UP000319829">
    <property type="component" value="Unassembled WGS sequence"/>
</dbReference>
<gene>
    <name evidence="3" type="ORF">E6K74_00835</name>
</gene>
<feature type="domain" description="SnoaL-like" evidence="2">
    <location>
        <begin position="52"/>
        <end position="165"/>
    </location>
</feature>
<dbReference type="InterPro" id="IPR032710">
    <property type="entry name" value="NTF2-like_dom_sf"/>
</dbReference>
<dbReference type="InterPro" id="IPR037401">
    <property type="entry name" value="SnoaL-like"/>
</dbReference>
<evidence type="ECO:0000313" key="4">
    <source>
        <dbReference type="Proteomes" id="UP000319829"/>
    </source>
</evidence>
<protein>
    <recommendedName>
        <fullName evidence="2">SnoaL-like domain-containing protein</fullName>
    </recommendedName>
</protein>
<proteinExistence type="predicted"/>
<dbReference type="Gene3D" id="3.10.450.50">
    <property type="match status" value="1"/>
</dbReference>
<dbReference type="SUPFAM" id="SSF54427">
    <property type="entry name" value="NTF2-like"/>
    <property type="match status" value="1"/>
</dbReference>